<sequence length="503" mass="54002">MTHPTAAHLAVAPVGAWDRLAIVALGSAGCALSYDALQQMAVAIHVRGFLTYLFPLVIDGFIAYGVRALLVLSQAPLRARLYVWTLFGTATAASIWANALHAVRLNQQTTHSGLRLGDTVVAVLSTLAPLALAGAVHLYILITRHHPGAGGPADRPKKAPKKRRTNLVRRMRTKLRRKSNGQRTTADLTARTTDHRPEPGALDERTDSAVDHEHRPAPEPGPGRADHSPSADQMPDHERPRTMERPTEAAPADHDATRTIPARDHADEPGDHDAPAADQQLAAGPQEADRERRTSNAAGQAAPSPHGPADPERGPAEGSGPASADQGAPADQMSDREHPRTTDDAVRTTDQPAVAAPADDATAADQRTNPAPDHADHDGDHDADQPGDHDAPTANQPLDQPADQDDDGSSGGPQGARTTGHGAPAPDQRTKPADQDDEVPWEVKVEVARRAALQEGLMSRRIIRPHLRRNNISISNEHFRVLQDQLYADPALAHLPRDKRRSR</sequence>
<keyword evidence="4" id="KW-1185">Reference proteome</keyword>
<dbReference type="Pfam" id="PF10935">
    <property type="entry name" value="DUF2637"/>
    <property type="match status" value="1"/>
</dbReference>
<dbReference type="Proteomes" id="UP000037982">
    <property type="component" value="Unassembled WGS sequence"/>
</dbReference>
<comment type="caution">
    <text evidence="3">The sequence shown here is derived from an EMBL/GenBank/DDBJ whole genome shotgun (WGS) entry which is preliminary data.</text>
</comment>
<dbReference type="InterPro" id="IPR021235">
    <property type="entry name" value="DUF2637"/>
</dbReference>
<feature type="compositionally biased region" description="Basic and acidic residues" evidence="1">
    <location>
        <begin position="224"/>
        <end position="275"/>
    </location>
</feature>
<gene>
    <name evidence="3" type="ORF">ADL29_17805</name>
</gene>
<evidence type="ECO:0000256" key="1">
    <source>
        <dbReference type="SAM" id="MobiDB-lite"/>
    </source>
</evidence>
<evidence type="ECO:0000313" key="4">
    <source>
        <dbReference type="Proteomes" id="UP000037982"/>
    </source>
</evidence>
<feature type="compositionally biased region" description="Basic and acidic residues" evidence="1">
    <location>
        <begin position="192"/>
        <end position="217"/>
    </location>
</feature>
<feature type="transmembrane region" description="Helical" evidence="2">
    <location>
        <begin position="81"/>
        <end position="100"/>
    </location>
</feature>
<feature type="compositionally biased region" description="Low complexity" evidence="1">
    <location>
        <begin position="348"/>
        <end position="372"/>
    </location>
</feature>
<feature type="compositionally biased region" description="Basic and acidic residues" evidence="1">
    <location>
        <begin position="333"/>
        <end position="347"/>
    </location>
</feature>
<proteinExistence type="predicted"/>
<organism evidence="3 4">
    <name type="scientific">Streptomyces chattanoogensis</name>
    <dbReference type="NCBI Taxonomy" id="66876"/>
    <lineage>
        <taxon>Bacteria</taxon>
        <taxon>Bacillati</taxon>
        <taxon>Actinomycetota</taxon>
        <taxon>Actinomycetes</taxon>
        <taxon>Kitasatosporales</taxon>
        <taxon>Streptomycetaceae</taxon>
        <taxon>Streptomyces</taxon>
    </lineage>
</organism>
<evidence type="ECO:0000256" key="2">
    <source>
        <dbReference type="SAM" id="Phobius"/>
    </source>
</evidence>
<keyword evidence="2" id="KW-0812">Transmembrane</keyword>
<feature type="transmembrane region" description="Helical" evidence="2">
    <location>
        <begin position="20"/>
        <end position="37"/>
    </location>
</feature>
<evidence type="ECO:0000313" key="3">
    <source>
        <dbReference type="EMBL" id="KPC62617.1"/>
    </source>
</evidence>
<dbReference type="PATRIC" id="fig|66876.3.peg.3892"/>
<accession>A0A0N1JXR8</accession>
<protein>
    <recommendedName>
        <fullName evidence="5">DUF2637 domain-containing protein</fullName>
    </recommendedName>
</protein>
<feature type="compositionally biased region" description="Basic residues" evidence="1">
    <location>
        <begin position="158"/>
        <end position="180"/>
    </location>
</feature>
<feature type="compositionally biased region" description="Basic and acidic residues" evidence="1">
    <location>
        <begin position="373"/>
        <end position="391"/>
    </location>
</feature>
<name>A0A0N1JXR8_9ACTN</name>
<feature type="transmembrane region" description="Helical" evidence="2">
    <location>
        <begin position="120"/>
        <end position="142"/>
    </location>
</feature>
<dbReference type="AlphaFoldDB" id="A0A0N1JXR8"/>
<dbReference type="EMBL" id="LGKG01000137">
    <property type="protein sequence ID" value="KPC62617.1"/>
    <property type="molecule type" value="Genomic_DNA"/>
</dbReference>
<keyword evidence="2" id="KW-0472">Membrane</keyword>
<keyword evidence="2" id="KW-1133">Transmembrane helix</keyword>
<feature type="transmembrane region" description="Helical" evidence="2">
    <location>
        <begin position="49"/>
        <end position="69"/>
    </location>
</feature>
<reference evidence="4" key="1">
    <citation type="submission" date="2015-07" db="EMBL/GenBank/DDBJ databases">
        <authorList>
            <person name="Ju K.-S."/>
            <person name="Doroghazi J.R."/>
            <person name="Metcalf W.W."/>
        </authorList>
    </citation>
    <scope>NUCLEOTIDE SEQUENCE [LARGE SCALE GENOMIC DNA]</scope>
    <source>
        <strain evidence="4">NRRL ISP-5002</strain>
    </source>
</reference>
<evidence type="ECO:0008006" key="5">
    <source>
        <dbReference type="Google" id="ProtNLM"/>
    </source>
</evidence>
<feature type="region of interest" description="Disordered" evidence="1">
    <location>
        <begin position="147"/>
        <end position="441"/>
    </location>
</feature>